<reference evidence="4 5" key="1">
    <citation type="submission" date="2017-06" db="EMBL/GenBank/DDBJ databases">
        <title>Genome sequencing of cyanobaciteial culture collection at National Institute for Environmental Studies (NIES).</title>
        <authorList>
            <person name="Hirose Y."/>
            <person name="Shimura Y."/>
            <person name="Fujisawa T."/>
            <person name="Nakamura Y."/>
            <person name="Kawachi M."/>
        </authorList>
    </citation>
    <scope>NUCLEOTIDE SEQUENCE [LARGE SCALE GENOMIC DNA]</scope>
    <source>
        <strain evidence="4 5">NIES-4072</strain>
    </source>
</reference>
<evidence type="ECO:0000313" key="5">
    <source>
        <dbReference type="Proteomes" id="UP000245124"/>
    </source>
</evidence>
<name>A0A2R5FWP1_NOSCO</name>
<dbReference type="Proteomes" id="UP000245124">
    <property type="component" value="Unassembled WGS sequence"/>
</dbReference>
<feature type="domain" description="Glycosyl hydrolase-like 10" evidence="3">
    <location>
        <begin position="90"/>
        <end position="390"/>
    </location>
</feature>
<evidence type="ECO:0000256" key="1">
    <source>
        <dbReference type="ARBA" id="ARBA00022729"/>
    </source>
</evidence>
<dbReference type="InterPro" id="IPR003790">
    <property type="entry name" value="GHL10"/>
</dbReference>
<dbReference type="SUPFAM" id="SSF50630">
    <property type="entry name" value="Acid proteases"/>
    <property type="match status" value="1"/>
</dbReference>
<dbReference type="Pfam" id="PF02638">
    <property type="entry name" value="GHL10"/>
    <property type="match status" value="1"/>
</dbReference>
<dbReference type="AlphaFoldDB" id="A0A2R5FWP1"/>
<keyword evidence="2" id="KW-0472">Membrane</keyword>
<dbReference type="RefSeq" id="WP_109009775.1">
    <property type="nucleotide sequence ID" value="NZ_BDUD01000001.1"/>
</dbReference>
<dbReference type="Gene3D" id="3.20.20.80">
    <property type="entry name" value="Glycosidases"/>
    <property type="match status" value="1"/>
</dbReference>
<comment type="caution">
    <text evidence="4">The sequence shown here is derived from an EMBL/GenBank/DDBJ whole genome shotgun (WGS) entry which is preliminary data.</text>
</comment>
<dbReference type="InterPro" id="IPR052177">
    <property type="entry name" value="Divisome_Glycosyl_Hydrolase"/>
</dbReference>
<dbReference type="PANTHER" id="PTHR43405">
    <property type="entry name" value="GLYCOSYL HYDROLASE DIGH"/>
    <property type="match status" value="1"/>
</dbReference>
<keyword evidence="1" id="KW-0732">Signal</keyword>
<dbReference type="InterPro" id="IPR021109">
    <property type="entry name" value="Peptidase_aspartic_dom_sf"/>
</dbReference>
<organism evidence="4 5">
    <name type="scientific">Nostoc commune NIES-4072</name>
    <dbReference type="NCBI Taxonomy" id="2005467"/>
    <lineage>
        <taxon>Bacteria</taxon>
        <taxon>Bacillati</taxon>
        <taxon>Cyanobacteriota</taxon>
        <taxon>Cyanophyceae</taxon>
        <taxon>Nostocales</taxon>
        <taxon>Nostocaceae</taxon>
        <taxon>Nostoc</taxon>
    </lineage>
</organism>
<dbReference type="OrthoDB" id="503979at2"/>
<evidence type="ECO:0000313" key="4">
    <source>
        <dbReference type="EMBL" id="GBG20064.1"/>
    </source>
</evidence>
<dbReference type="SUPFAM" id="SSF51445">
    <property type="entry name" value="(Trans)glycosidases"/>
    <property type="match status" value="1"/>
</dbReference>
<feature type="transmembrane region" description="Helical" evidence="2">
    <location>
        <begin position="58"/>
        <end position="81"/>
    </location>
</feature>
<evidence type="ECO:0000256" key="2">
    <source>
        <dbReference type="SAM" id="Phobius"/>
    </source>
</evidence>
<proteinExistence type="predicted"/>
<accession>A0A2R5FWP1</accession>
<dbReference type="PANTHER" id="PTHR43405:SF1">
    <property type="entry name" value="GLYCOSYL HYDROLASE DIGH"/>
    <property type="match status" value="1"/>
</dbReference>
<keyword evidence="2" id="KW-0812">Transmembrane</keyword>
<keyword evidence="2" id="KW-1133">Transmembrane helix</keyword>
<evidence type="ECO:0000259" key="3">
    <source>
        <dbReference type="Pfam" id="PF02638"/>
    </source>
</evidence>
<dbReference type="EMBL" id="BDUD01000001">
    <property type="protein sequence ID" value="GBG20064.1"/>
    <property type="molecule type" value="Genomic_DNA"/>
</dbReference>
<dbReference type="Gene3D" id="2.40.70.10">
    <property type="entry name" value="Acid Proteases"/>
    <property type="match status" value="1"/>
</dbReference>
<gene>
    <name evidence="4" type="ORF">NIES4072_37330</name>
</gene>
<keyword evidence="5" id="KW-1185">Reference proteome</keyword>
<dbReference type="InterPro" id="IPR017853">
    <property type="entry name" value="GH"/>
</dbReference>
<sequence>MATQFWEKSIEINATLTNLLFKLVRRGLLLCRSKLRKASGIAPSRLIHQGWWLLKKRLLPLLCLISFVAALLLNTFAPAVAQLPPQPRQEIRGVWLSGNDFSVFRNRSKVQAAMSQLRQLNFNTVYPVVWNDGYTHYPSAIMQKMGIPFFFKGTDGQDVIADIISQARREGLLAIPWFEFGFMVPLSSELASQHPDWLTQKRDGTQTSISAAGEVAWLNPFHPEVQKFITELVMEVITQYDADGVQFDDHTSLPVDFGYDKYTISLYTQETGNPPPPNPQAQAWIKWRADKISTFMVDLYQTVKARKPNAIFSVAPNYYDFAYKLQLQDWLNWVRLGIVDELVMQVYRNDLESFIAQINRPEILETKQVIPTGIGIMAGLRNRPVALPQIQSQVEATQQRGLGIGFFYYESLWDIAPEPAAQRQSAFATLFPNSALRDISQNTPRKPSFNTISLPLYTKPSLGQRVRGYFLEMAIAGGKPRRILLDTGSAGLRVPKEFLGNAPIRSTGQNIKEVLSDGTILEGELVYTNIRFGLLPAAEPVPVQIVTSRQCTAQKPNCSAKSGVPFSGIIGVNYFEKSLLYNPLRKLPGNLSNGFIVVGNGGSNNNGSLILGLTADNQAGFKMAPWSKQPEINGVPGNRWDSRLSKVCLTLAGSAAKNSCNGTMVTDTGTINALTEFKSASTAGKLKPGILRSTNALKVAINGIFDYSVTPGTRDGFNRWNLSISPQAELPIFVNTGIAFFDKYDVLFDQVNGRQGFRTRRQEGNKDLLPQK</sequence>
<protein>
    <recommendedName>
        <fullName evidence="3">Glycosyl hydrolase-like 10 domain-containing protein</fullName>
    </recommendedName>
</protein>